<dbReference type="PRINTS" id="PR00094">
    <property type="entry name" value="ADENYLTKNASE"/>
</dbReference>
<dbReference type="Proteomes" id="UP000175679">
    <property type="component" value="Unassembled WGS sequence"/>
</dbReference>
<comment type="pathway">
    <text evidence="5">Purine metabolism; AMP biosynthesis via salvage pathway; AMP from ADP: step 1/1.</text>
</comment>
<accession>A0A1E7QJ42</accession>
<feature type="binding site" evidence="5">
    <location>
        <position position="146"/>
    </location>
    <ligand>
        <name>Zn(2+)</name>
        <dbReference type="ChEBI" id="CHEBI:29105"/>
        <note>structural</note>
    </ligand>
</feature>
<sequence>MIIVIFGPPGSGKGTQSSFLVKRYNLQLISVGDLLRDIVSSESDLGQKIKSIIESGNLIQDNIICELLSNALPSASNLLLDGFPRNINQARFLTQTLKEKCNKDVDFALELQIADNIVIDRLRNRLVCLDCKSIYNALLFQGDTVCAKCKSTRLEKRTDDMNEDVIQTRIREYNSKMKSLREYYKTKLLIVDASLNVAQVTEEIKMLINIK</sequence>
<feature type="binding site" evidence="5">
    <location>
        <position position="36"/>
    </location>
    <ligand>
        <name>AMP</name>
        <dbReference type="ChEBI" id="CHEBI:456215"/>
    </ligand>
</feature>
<comment type="caution">
    <text evidence="8">The sequence shown here is derived from an EMBL/GenBank/DDBJ whole genome shotgun (WGS) entry which is preliminary data.</text>
</comment>
<name>A0A1E7QJ42_WOLPI</name>
<feature type="binding site" evidence="5">
    <location>
        <begin position="134"/>
        <end position="135"/>
    </location>
    <ligand>
        <name>ATP</name>
        <dbReference type="ChEBI" id="CHEBI:30616"/>
    </ligand>
</feature>
<keyword evidence="5 7" id="KW-0067">ATP-binding</keyword>
<dbReference type="Pfam" id="PF00406">
    <property type="entry name" value="ADK"/>
    <property type="match status" value="1"/>
</dbReference>
<keyword evidence="5" id="KW-0963">Cytoplasm</keyword>
<feature type="binding site" evidence="5">
    <location>
        <position position="128"/>
    </location>
    <ligand>
        <name>Zn(2+)</name>
        <dbReference type="ChEBI" id="CHEBI:29105"/>
        <note>structural</note>
    </ligand>
</feature>
<evidence type="ECO:0000256" key="1">
    <source>
        <dbReference type="ARBA" id="ARBA00022679"/>
    </source>
</evidence>
<feature type="binding site" evidence="5">
    <location>
        <position position="157"/>
    </location>
    <ligand>
        <name>AMP</name>
        <dbReference type="ChEBI" id="CHEBI:456215"/>
    </ligand>
</feature>
<protein>
    <recommendedName>
        <fullName evidence="5 7">Adenylate kinase</fullName>
        <shortName evidence="5">AK</shortName>
        <ecNumber evidence="5 7">2.7.4.3</ecNumber>
    </recommendedName>
    <alternativeName>
        <fullName evidence="5">ATP-AMP transphosphorylase</fullName>
    </alternativeName>
    <alternativeName>
        <fullName evidence="5">ATP:AMP phosphotransferase</fullName>
    </alternativeName>
    <alternativeName>
        <fullName evidence="5">Adenylate monophosphate kinase</fullName>
    </alternativeName>
</protein>
<feature type="binding site" evidence="5">
    <location>
        <position position="89"/>
    </location>
    <ligand>
        <name>AMP</name>
        <dbReference type="ChEBI" id="CHEBI:456215"/>
    </ligand>
</feature>
<dbReference type="AlphaFoldDB" id="A0A1E7QJ42"/>
<comment type="catalytic activity">
    <reaction evidence="5 7">
        <text>AMP + ATP = 2 ADP</text>
        <dbReference type="Rhea" id="RHEA:12973"/>
        <dbReference type="ChEBI" id="CHEBI:30616"/>
        <dbReference type="ChEBI" id="CHEBI:456215"/>
        <dbReference type="ChEBI" id="CHEBI:456216"/>
        <dbReference type="EC" id="2.7.4.3"/>
    </reaction>
</comment>
<dbReference type="PROSITE" id="PS00113">
    <property type="entry name" value="ADENYLATE_KINASE"/>
    <property type="match status" value="1"/>
</dbReference>
<dbReference type="RefSeq" id="WP_070065334.1">
    <property type="nucleotide sequence ID" value="NZ_MJMG01000011.1"/>
</dbReference>
<comment type="domain">
    <text evidence="5">Consists of three domains, a large central CORE domain and two small peripheral domains, NMPbind and LID, which undergo movements during catalysis. The LID domain closes over the site of phosphoryl transfer upon ATP binding. Assembling and dissambling the active center during each catalytic cycle provides an effective means to prevent ATP hydrolysis. Some bacteria have evolved a zinc-coordinating structure that stabilizes the LID domain.</text>
</comment>
<dbReference type="PANTHER" id="PTHR23359">
    <property type="entry name" value="NUCLEOTIDE KINASE"/>
    <property type="match status" value="1"/>
</dbReference>
<comment type="similarity">
    <text evidence="5 6">Belongs to the adenylate kinase family.</text>
</comment>
<feature type="binding site" evidence="5">
    <location>
        <begin position="82"/>
        <end position="85"/>
    </location>
    <ligand>
        <name>AMP</name>
        <dbReference type="ChEBI" id="CHEBI:456215"/>
    </ligand>
</feature>
<feature type="region of interest" description="NMP" evidence="5">
    <location>
        <begin position="30"/>
        <end position="59"/>
    </location>
</feature>
<dbReference type="GO" id="GO:0005524">
    <property type="term" value="F:ATP binding"/>
    <property type="evidence" value="ECO:0007669"/>
    <property type="project" value="UniProtKB-UniRule"/>
</dbReference>
<dbReference type="SUPFAM" id="SSF52540">
    <property type="entry name" value="P-loop containing nucleoside triphosphate hydrolases"/>
    <property type="match status" value="1"/>
</dbReference>
<gene>
    <name evidence="5" type="primary">adk</name>
    <name evidence="8" type="ORF">BIY23_04190</name>
</gene>
<dbReference type="InterPro" id="IPR027417">
    <property type="entry name" value="P-loop_NTPase"/>
</dbReference>
<evidence type="ECO:0000256" key="5">
    <source>
        <dbReference type="HAMAP-Rule" id="MF_00235"/>
    </source>
</evidence>
<evidence type="ECO:0000313" key="8">
    <source>
        <dbReference type="EMBL" id="OEY86397.1"/>
    </source>
</evidence>
<feature type="binding site" evidence="5">
    <location>
        <position position="149"/>
    </location>
    <ligand>
        <name>Zn(2+)</name>
        <dbReference type="ChEBI" id="CHEBI:29105"/>
        <note>structural</note>
    </ligand>
</feature>
<feature type="binding site" evidence="5">
    <location>
        <begin position="10"/>
        <end position="15"/>
    </location>
    <ligand>
        <name>ATP</name>
        <dbReference type="ChEBI" id="CHEBI:30616"/>
    </ligand>
</feature>
<dbReference type="NCBIfam" id="TIGR01351">
    <property type="entry name" value="adk"/>
    <property type="match status" value="1"/>
</dbReference>
<dbReference type="HAMAP" id="MF_00235">
    <property type="entry name" value="Adenylate_kinase_Adk"/>
    <property type="match status" value="1"/>
</dbReference>
<evidence type="ECO:0000256" key="3">
    <source>
        <dbReference type="ARBA" id="ARBA00022741"/>
    </source>
</evidence>
<keyword evidence="1 5" id="KW-0808">Transferase</keyword>
<reference evidence="8 9" key="1">
    <citation type="submission" date="2016-09" db="EMBL/GenBank/DDBJ databases">
        <title>Genomic evidence for plant-parasitic nematodes as the earliest Wolbachia hosts.</title>
        <authorList>
            <person name="Brown A.M."/>
            <person name="Wasala S.K."/>
            <person name="Howe D.K."/>
            <person name="Peetz A.B."/>
            <person name="Zasada I.A."/>
            <person name="Denver D.R."/>
        </authorList>
    </citation>
    <scope>NUCLEOTIDE SEQUENCE [LARGE SCALE GENOMIC DNA]</scope>
    <source>
        <strain evidence="9">wPpe</strain>
    </source>
</reference>
<organism evidence="8 9">
    <name type="scientific">Wolbachia pipientis</name>
    <dbReference type="NCBI Taxonomy" id="955"/>
    <lineage>
        <taxon>Bacteria</taxon>
        <taxon>Pseudomonadati</taxon>
        <taxon>Pseudomonadota</taxon>
        <taxon>Alphaproteobacteria</taxon>
        <taxon>Rickettsiales</taxon>
        <taxon>Anaplasmataceae</taxon>
        <taxon>Wolbachieae</taxon>
        <taxon>Wolbachia</taxon>
    </lineage>
</organism>
<dbReference type="GO" id="GO:0008270">
    <property type="term" value="F:zinc ion binding"/>
    <property type="evidence" value="ECO:0007669"/>
    <property type="project" value="UniProtKB-UniRule"/>
</dbReference>
<dbReference type="UniPathway" id="UPA00588">
    <property type="reaction ID" value="UER00649"/>
</dbReference>
<dbReference type="InterPro" id="IPR000850">
    <property type="entry name" value="Adenylat/UMP-CMP_kin"/>
</dbReference>
<feature type="binding site" evidence="5">
    <location>
        <position position="131"/>
    </location>
    <ligand>
        <name>Zn(2+)</name>
        <dbReference type="ChEBI" id="CHEBI:29105"/>
        <note>structural</note>
    </ligand>
</feature>
<dbReference type="GO" id="GO:0044209">
    <property type="term" value="P:AMP salvage"/>
    <property type="evidence" value="ECO:0007669"/>
    <property type="project" value="UniProtKB-UniRule"/>
</dbReference>
<keyword evidence="4 5" id="KW-0418">Kinase</keyword>
<keyword evidence="9" id="KW-1185">Reference proteome</keyword>
<feature type="binding site" evidence="5">
    <location>
        <begin position="57"/>
        <end position="59"/>
    </location>
    <ligand>
        <name>AMP</name>
        <dbReference type="ChEBI" id="CHEBI:456215"/>
    </ligand>
</feature>
<comment type="function">
    <text evidence="5">Catalyzes the reversible transfer of the terminal phosphate group between ATP and AMP. Plays an important role in cellular energy homeostasis and in adenine nucleotide metabolism.</text>
</comment>
<feature type="binding site" evidence="5">
    <location>
        <position position="125"/>
    </location>
    <ligand>
        <name>ATP</name>
        <dbReference type="ChEBI" id="CHEBI:30616"/>
    </ligand>
</feature>
<comment type="caution">
    <text evidence="5">Lacks conserved residue(s) required for the propagation of feature annotation.</text>
</comment>
<feature type="binding site" evidence="5">
    <location>
        <position position="169"/>
    </location>
    <ligand>
        <name>AMP</name>
        <dbReference type="ChEBI" id="CHEBI:456215"/>
    </ligand>
</feature>
<evidence type="ECO:0000256" key="6">
    <source>
        <dbReference type="RuleBase" id="RU003330"/>
    </source>
</evidence>
<proteinExistence type="inferred from homology"/>
<keyword evidence="2 5" id="KW-0545">Nucleotide biosynthesis</keyword>
<evidence type="ECO:0000256" key="2">
    <source>
        <dbReference type="ARBA" id="ARBA00022727"/>
    </source>
</evidence>
<feature type="binding site" evidence="5">
    <location>
        <position position="195"/>
    </location>
    <ligand>
        <name>ATP</name>
        <dbReference type="ChEBI" id="CHEBI:30616"/>
    </ligand>
</feature>
<dbReference type="InterPro" id="IPR033690">
    <property type="entry name" value="Adenylat_kinase_CS"/>
</dbReference>
<dbReference type="InterPro" id="IPR006259">
    <property type="entry name" value="Adenyl_kin_sub"/>
</dbReference>
<evidence type="ECO:0000256" key="7">
    <source>
        <dbReference type="RuleBase" id="RU003331"/>
    </source>
</evidence>
<dbReference type="GO" id="GO:0005737">
    <property type="term" value="C:cytoplasm"/>
    <property type="evidence" value="ECO:0007669"/>
    <property type="project" value="UniProtKB-SubCell"/>
</dbReference>
<dbReference type="GO" id="GO:0004017">
    <property type="term" value="F:AMP kinase activity"/>
    <property type="evidence" value="ECO:0007669"/>
    <property type="project" value="UniProtKB-UniRule"/>
</dbReference>
<comment type="subcellular location">
    <subcellularLocation>
        <location evidence="5 7">Cytoplasm</location>
    </subcellularLocation>
</comment>
<keyword evidence="5" id="KW-0479">Metal-binding</keyword>
<evidence type="ECO:0000256" key="4">
    <source>
        <dbReference type="ARBA" id="ARBA00022777"/>
    </source>
</evidence>
<dbReference type="Gene3D" id="3.40.50.300">
    <property type="entry name" value="P-loop containing nucleotide triphosphate hydrolases"/>
    <property type="match status" value="1"/>
</dbReference>
<dbReference type="CDD" id="cd01428">
    <property type="entry name" value="ADK"/>
    <property type="match status" value="1"/>
</dbReference>
<keyword evidence="5" id="KW-0862">Zinc</keyword>
<evidence type="ECO:0000313" key="9">
    <source>
        <dbReference type="Proteomes" id="UP000175679"/>
    </source>
</evidence>
<dbReference type="OrthoDB" id="9805030at2"/>
<dbReference type="EC" id="2.7.4.3" evidence="5 7"/>
<dbReference type="EMBL" id="MJMG01000011">
    <property type="protein sequence ID" value="OEY86397.1"/>
    <property type="molecule type" value="Genomic_DNA"/>
</dbReference>
<keyword evidence="3 5" id="KW-0547">Nucleotide-binding</keyword>
<comment type="subunit">
    <text evidence="5 7">Monomer.</text>
</comment>